<reference evidence="3" key="1">
    <citation type="submission" date="2016-03" db="EMBL/GenBank/DDBJ databases">
        <authorList>
            <person name="Devillers Hugo."/>
        </authorList>
    </citation>
    <scope>NUCLEOTIDE SEQUENCE [LARGE SCALE GENOMIC DNA]</scope>
</reference>
<dbReference type="OrthoDB" id="337660at2759"/>
<gene>
    <name evidence="2" type="ORF">LAME_0G09054G</name>
</gene>
<dbReference type="SMART" id="SM00268">
    <property type="entry name" value="ACTIN"/>
    <property type="match status" value="1"/>
</dbReference>
<dbReference type="Gene3D" id="3.90.640.10">
    <property type="entry name" value="Actin, Chain A, domain 4"/>
    <property type="match status" value="1"/>
</dbReference>
<dbReference type="SUPFAM" id="SSF53067">
    <property type="entry name" value="Actin-like ATPase domain"/>
    <property type="match status" value="2"/>
</dbReference>
<accession>A0A1G4K8I0</accession>
<protein>
    <submittedName>
        <fullName evidence="2">LAME_0G09054g1_1</fullName>
    </submittedName>
</protein>
<dbReference type="InterPro" id="IPR004000">
    <property type="entry name" value="Actin"/>
</dbReference>
<evidence type="ECO:0000313" key="3">
    <source>
        <dbReference type="Proteomes" id="UP000191144"/>
    </source>
</evidence>
<dbReference type="PANTHER" id="PTHR11937">
    <property type="entry name" value="ACTIN"/>
    <property type="match status" value="1"/>
</dbReference>
<evidence type="ECO:0000256" key="1">
    <source>
        <dbReference type="RuleBase" id="RU000487"/>
    </source>
</evidence>
<evidence type="ECO:0000313" key="2">
    <source>
        <dbReference type="EMBL" id="SCV00340.1"/>
    </source>
</evidence>
<proteinExistence type="inferred from homology"/>
<organism evidence="2 3">
    <name type="scientific">Lachancea meyersii CBS 8951</name>
    <dbReference type="NCBI Taxonomy" id="1266667"/>
    <lineage>
        <taxon>Eukaryota</taxon>
        <taxon>Fungi</taxon>
        <taxon>Dikarya</taxon>
        <taxon>Ascomycota</taxon>
        <taxon>Saccharomycotina</taxon>
        <taxon>Saccharomycetes</taxon>
        <taxon>Saccharomycetales</taxon>
        <taxon>Saccharomycetaceae</taxon>
        <taxon>Lachancea</taxon>
    </lineage>
</organism>
<dbReference type="Proteomes" id="UP000191144">
    <property type="component" value="Chromosome G"/>
</dbReference>
<dbReference type="Pfam" id="PF00022">
    <property type="entry name" value="Actin"/>
    <property type="match status" value="1"/>
</dbReference>
<comment type="similarity">
    <text evidence="1">Belongs to the actin family.</text>
</comment>
<sequence length="299" mass="33894">MRKSHLVVQIGSKVVRIGNCGDHEPLLTHFWSPEDAFDESLITRLFRVWLQNPLMVDCSKTEILVVENLLLPMAKKMLIYRVFTQNLGIAKVTFVPDALMSLVASGLRNGLIVDVGWEHLMVIPVFDLRIIDHGLQISTKGGSWLADQISTVLSTGAESTSEKVIERLLCQAVELTDKDILLRNVIDQEFVGEKAADNFDLDDFPIIPLIMRAYDSLAVDVRESLKKQVVFSGLAFWTPALRTHCELLLPEFRVVESLGPWTGGSLYFEQLIRSDSLERFEKSKPAPNDWHLQKFEVYK</sequence>
<name>A0A1G4K8I0_9SACH</name>
<dbReference type="Gene3D" id="3.30.420.40">
    <property type="match status" value="2"/>
</dbReference>
<keyword evidence="3" id="KW-1185">Reference proteome</keyword>
<dbReference type="AlphaFoldDB" id="A0A1G4K8I0"/>
<dbReference type="InterPro" id="IPR043129">
    <property type="entry name" value="ATPase_NBD"/>
</dbReference>
<dbReference type="EMBL" id="LT598484">
    <property type="protein sequence ID" value="SCV00340.1"/>
    <property type="molecule type" value="Genomic_DNA"/>
</dbReference>